<feature type="transmembrane region" description="Helical" evidence="2">
    <location>
        <begin position="57"/>
        <end position="77"/>
    </location>
</feature>
<dbReference type="RefSeq" id="WP_185108818.1">
    <property type="nucleotide sequence ID" value="NZ_BAAAXY010000187.1"/>
</dbReference>
<feature type="transmembrane region" description="Helical" evidence="2">
    <location>
        <begin position="89"/>
        <end position="108"/>
    </location>
</feature>
<evidence type="ECO:0000256" key="2">
    <source>
        <dbReference type="SAM" id="Phobius"/>
    </source>
</evidence>
<reference evidence="3 4" key="1">
    <citation type="submission" date="2020-08" db="EMBL/GenBank/DDBJ databases">
        <title>Sequencing the genomes of 1000 actinobacteria strains.</title>
        <authorList>
            <person name="Klenk H.-P."/>
        </authorList>
    </citation>
    <scope>NUCLEOTIDE SEQUENCE [LARGE SCALE GENOMIC DNA]</scope>
    <source>
        <strain evidence="3 4">DSM 43768</strain>
    </source>
</reference>
<protein>
    <submittedName>
        <fullName evidence="3">Uncharacterized protein</fullName>
    </submittedName>
</protein>
<feature type="region of interest" description="Disordered" evidence="1">
    <location>
        <begin position="1"/>
        <end position="23"/>
    </location>
</feature>
<dbReference type="AlphaFoldDB" id="A0A7X0U3R1"/>
<keyword evidence="2" id="KW-0472">Membrane</keyword>
<feature type="transmembrane region" description="Helical" evidence="2">
    <location>
        <begin position="28"/>
        <end position="51"/>
    </location>
</feature>
<evidence type="ECO:0000313" key="3">
    <source>
        <dbReference type="EMBL" id="MBB6554162.1"/>
    </source>
</evidence>
<comment type="caution">
    <text evidence="3">The sequence shown here is derived from an EMBL/GenBank/DDBJ whole genome shotgun (WGS) entry which is preliminary data.</text>
</comment>
<keyword evidence="2" id="KW-0812">Transmembrane</keyword>
<keyword evidence="4" id="KW-1185">Reference proteome</keyword>
<keyword evidence="2" id="KW-1133">Transmembrane helix</keyword>
<evidence type="ECO:0000256" key="1">
    <source>
        <dbReference type="SAM" id="MobiDB-lite"/>
    </source>
</evidence>
<name>A0A7X0U3R1_9ACTN</name>
<dbReference type="EMBL" id="JACHMI010000001">
    <property type="protein sequence ID" value="MBB6554162.1"/>
    <property type="molecule type" value="Genomic_DNA"/>
</dbReference>
<proteinExistence type="predicted"/>
<evidence type="ECO:0000313" key="4">
    <source>
        <dbReference type="Proteomes" id="UP000565579"/>
    </source>
</evidence>
<accession>A0A7X0U3R1</accession>
<organism evidence="3 4">
    <name type="scientific">Nonomuraea rubra</name>
    <dbReference type="NCBI Taxonomy" id="46180"/>
    <lineage>
        <taxon>Bacteria</taxon>
        <taxon>Bacillati</taxon>
        <taxon>Actinomycetota</taxon>
        <taxon>Actinomycetes</taxon>
        <taxon>Streptosporangiales</taxon>
        <taxon>Streptosporangiaceae</taxon>
        <taxon>Nonomuraea</taxon>
    </lineage>
</organism>
<dbReference type="Proteomes" id="UP000565579">
    <property type="component" value="Unassembled WGS sequence"/>
</dbReference>
<sequence>MAGGSAIQEQRTPGNGGGKKRNSGAVRATIGTILAAVLGLVSSFGLAGLGLDAYGPALTWVVIAWTLIGMVIVGLWPVLKGIERTRPRIVLACGTFAALTALSAWAVVLGRPGDGIDPIAHGCRYLNGTHQISASSDIARSWGIIGNFTLVHNPHPKCGVVWAQFLTPKDEHMKRPPFRDMRIASISLDIVRRTPAGRQTRTWNYDTAPASEVDNRDIWTPALRLEDGVYEANLSILFAGGEPANVHLTWNTDKPSIIGPSDA</sequence>
<gene>
    <name evidence="3" type="ORF">HD593_008957</name>
</gene>